<evidence type="ECO:0000259" key="1">
    <source>
        <dbReference type="Pfam" id="PF00078"/>
    </source>
</evidence>
<organism evidence="2 3">
    <name type="scientific">Acer yangbiense</name>
    <dbReference type="NCBI Taxonomy" id="1000413"/>
    <lineage>
        <taxon>Eukaryota</taxon>
        <taxon>Viridiplantae</taxon>
        <taxon>Streptophyta</taxon>
        <taxon>Embryophyta</taxon>
        <taxon>Tracheophyta</taxon>
        <taxon>Spermatophyta</taxon>
        <taxon>Magnoliopsida</taxon>
        <taxon>eudicotyledons</taxon>
        <taxon>Gunneridae</taxon>
        <taxon>Pentapetalae</taxon>
        <taxon>rosids</taxon>
        <taxon>malvids</taxon>
        <taxon>Sapindales</taxon>
        <taxon>Sapindaceae</taxon>
        <taxon>Hippocastanoideae</taxon>
        <taxon>Acereae</taxon>
        <taxon>Acer</taxon>
    </lineage>
</organism>
<sequence>MNCTDPNHLKQMAISHFQQLYLEVPVESRLIISYFPALTDEEFHSLSALILSLEVKQAVDGMVPYKAPRLDGLQAVLVDRLRPLLPKLIAPTQSSFIPGRVTSENIIITQELLHTMRKKKGRSRQMAIKIDLEKAYDKISWSFLHSVLLEIHRENKTVALRYSERSKAHPQLPHFGIAVRKLNRTSSSLRSPLTTQNVLASGYKASKLEWLDQDSNNMEPANRQSNEFNKEKGDISLTCQLVSMLSLRDHAITEMANKH</sequence>
<dbReference type="OrthoDB" id="1937198at2759"/>
<reference evidence="3" key="1">
    <citation type="journal article" date="2019" name="Gigascience">
        <title>De novo genome assembly of the endangered Acer yangbiense, a plant species with extremely small populations endemic to Yunnan Province, China.</title>
        <authorList>
            <person name="Yang J."/>
            <person name="Wariss H.M."/>
            <person name="Tao L."/>
            <person name="Zhang R."/>
            <person name="Yun Q."/>
            <person name="Hollingsworth P."/>
            <person name="Dao Z."/>
            <person name="Luo G."/>
            <person name="Guo H."/>
            <person name="Ma Y."/>
            <person name="Sun W."/>
        </authorList>
    </citation>
    <scope>NUCLEOTIDE SEQUENCE [LARGE SCALE GENOMIC DNA]</scope>
    <source>
        <strain evidence="3">cv. Malutang</strain>
    </source>
</reference>
<dbReference type="AlphaFoldDB" id="A0A5C7IBX5"/>
<dbReference type="InterPro" id="IPR052343">
    <property type="entry name" value="Retrotransposon-Effector_Assoc"/>
</dbReference>
<keyword evidence="3" id="KW-1185">Reference proteome</keyword>
<gene>
    <name evidence="2" type="ORF">EZV62_007564</name>
</gene>
<proteinExistence type="predicted"/>
<evidence type="ECO:0000313" key="2">
    <source>
        <dbReference type="EMBL" id="TXG66289.1"/>
    </source>
</evidence>
<dbReference type="PANTHER" id="PTHR46890">
    <property type="entry name" value="NON-LTR RETROLELEMENT REVERSE TRANSCRIPTASE-LIKE PROTEIN-RELATED"/>
    <property type="match status" value="1"/>
</dbReference>
<dbReference type="Pfam" id="PF00078">
    <property type="entry name" value="RVT_1"/>
    <property type="match status" value="1"/>
</dbReference>
<protein>
    <recommendedName>
        <fullName evidence="1">Reverse transcriptase domain-containing protein</fullName>
    </recommendedName>
</protein>
<feature type="domain" description="Reverse transcriptase" evidence="1">
    <location>
        <begin position="73"/>
        <end position="154"/>
    </location>
</feature>
<accession>A0A5C7IBX5</accession>
<dbReference type="EMBL" id="VAHF01000003">
    <property type="protein sequence ID" value="TXG66289.1"/>
    <property type="molecule type" value="Genomic_DNA"/>
</dbReference>
<dbReference type="PANTHER" id="PTHR46890:SF48">
    <property type="entry name" value="RNA-DIRECTED DNA POLYMERASE"/>
    <property type="match status" value="1"/>
</dbReference>
<dbReference type="Proteomes" id="UP000323000">
    <property type="component" value="Chromosome 3"/>
</dbReference>
<name>A0A5C7IBX5_9ROSI</name>
<dbReference type="InterPro" id="IPR000477">
    <property type="entry name" value="RT_dom"/>
</dbReference>
<evidence type="ECO:0000313" key="3">
    <source>
        <dbReference type="Proteomes" id="UP000323000"/>
    </source>
</evidence>
<comment type="caution">
    <text evidence="2">The sequence shown here is derived from an EMBL/GenBank/DDBJ whole genome shotgun (WGS) entry which is preliminary data.</text>
</comment>